<evidence type="ECO:0000313" key="1">
    <source>
        <dbReference type="EMBL" id="ERJ58818.1"/>
    </source>
</evidence>
<dbReference type="eggNOG" id="COG1403">
    <property type="taxonomic scope" value="Bacteria"/>
</dbReference>
<gene>
    <name evidence="1" type="ORF">M472_08555</name>
</gene>
<proteinExistence type="predicted"/>
<dbReference type="STRING" id="1346330.M472_08555"/>
<dbReference type="AlphaFoldDB" id="U2J827"/>
<dbReference type="RefSeq" id="WP_021070311.1">
    <property type="nucleotide sequence ID" value="NZ_ATDL01000015.1"/>
</dbReference>
<dbReference type="EMBL" id="ATDL01000015">
    <property type="protein sequence ID" value="ERJ58818.1"/>
    <property type="molecule type" value="Genomic_DNA"/>
</dbReference>
<comment type="caution">
    <text evidence="1">The sequence shown here is derived from an EMBL/GenBank/DDBJ whole genome shotgun (WGS) entry which is preliminary data.</text>
</comment>
<dbReference type="PATRIC" id="fig|1346330.5.peg.2149"/>
<protein>
    <recommendedName>
        <fullName evidence="3">HNH nuclease domain-containing protein</fullName>
    </recommendedName>
</protein>
<dbReference type="Proteomes" id="UP000016584">
    <property type="component" value="Unassembled WGS sequence"/>
</dbReference>
<organism evidence="1 2">
    <name type="scientific">Sphingobacterium paucimobilis HER1398</name>
    <dbReference type="NCBI Taxonomy" id="1346330"/>
    <lineage>
        <taxon>Bacteria</taxon>
        <taxon>Pseudomonadati</taxon>
        <taxon>Bacteroidota</taxon>
        <taxon>Sphingobacteriia</taxon>
        <taxon>Sphingobacteriales</taxon>
        <taxon>Sphingobacteriaceae</taxon>
        <taxon>Sphingobacterium</taxon>
    </lineage>
</organism>
<name>U2J827_9SPHI</name>
<evidence type="ECO:0008006" key="3">
    <source>
        <dbReference type="Google" id="ProtNLM"/>
    </source>
</evidence>
<dbReference type="OrthoDB" id="5918473at2"/>
<dbReference type="Gene3D" id="1.10.30.50">
    <property type="match status" value="1"/>
</dbReference>
<sequence length="301" mass="34633">MRFVVKREEDKTDRLASNETYQALLAITNTLDKNLITDTIYREAYDHPDGKRSRVEDRLSLAYHNKCAYCERICKADIEHYRPKKAVNEDGSHPGYYWLCYEWTNLIPSCITCNREGAKHNKFPVIGHRVSAPMLLADGNIDLALSKAGVTPLVDERPYLLHPEVDHPEDYFEFEIDPDGEGIRIIGIDGEGRGNATIQICLLNRLELKLDRVERVINDFKDAINALFLKLENGNINDGQLADRISEHIDLLHERSLQENRNHTYLSKYIVASAENFEKIVLPFLDLKIRHILIEAFKSTN</sequence>
<keyword evidence="2" id="KW-1185">Reference proteome</keyword>
<evidence type="ECO:0000313" key="2">
    <source>
        <dbReference type="Proteomes" id="UP000016584"/>
    </source>
</evidence>
<accession>U2J827</accession>
<reference evidence="1 2" key="1">
    <citation type="journal article" date="2013" name="Genome Announc.">
        <title>The Draft Genome Sequence of Sphingomonas paucimobilis Strain HER1398 (Proteobacteria), Host to the Giant PAU Phage, Indicates That It Is a Member of the Genus Sphingobacterium (Bacteroidetes).</title>
        <authorList>
            <person name="White R.A.III."/>
            <person name="Suttle C.A."/>
        </authorList>
    </citation>
    <scope>NUCLEOTIDE SEQUENCE [LARGE SCALE GENOMIC DNA]</scope>
    <source>
        <strain evidence="1 2">HER1398</strain>
    </source>
</reference>